<dbReference type="EMBL" id="JAHHUM010001451">
    <property type="protein sequence ID" value="KAK5612092.1"/>
    <property type="molecule type" value="Genomic_DNA"/>
</dbReference>
<name>A0AAV9RTI0_9TELE</name>
<comment type="caution">
    <text evidence="2">The sequence shown here is derived from an EMBL/GenBank/DDBJ whole genome shotgun (WGS) entry which is preliminary data.</text>
</comment>
<reference evidence="2 3" key="1">
    <citation type="submission" date="2021-06" db="EMBL/GenBank/DDBJ databases">
        <authorList>
            <person name="Palmer J.M."/>
        </authorList>
    </citation>
    <scope>NUCLEOTIDE SEQUENCE [LARGE SCALE GENOMIC DNA]</scope>
    <source>
        <strain evidence="2 3">MEX-2019</strain>
        <tissue evidence="2">Muscle</tissue>
    </source>
</reference>
<keyword evidence="1" id="KW-1133">Transmembrane helix</keyword>
<keyword evidence="1" id="KW-0812">Transmembrane</keyword>
<evidence type="ECO:0000313" key="2">
    <source>
        <dbReference type="EMBL" id="KAK5612092.1"/>
    </source>
</evidence>
<evidence type="ECO:0000256" key="1">
    <source>
        <dbReference type="SAM" id="Phobius"/>
    </source>
</evidence>
<proteinExistence type="predicted"/>
<dbReference type="AlphaFoldDB" id="A0AAV9RTI0"/>
<evidence type="ECO:0000313" key="3">
    <source>
        <dbReference type="Proteomes" id="UP001311232"/>
    </source>
</evidence>
<keyword evidence="1" id="KW-0472">Membrane</keyword>
<protein>
    <submittedName>
        <fullName evidence="2">Uncharacterized protein</fullName>
    </submittedName>
</protein>
<keyword evidence="3" id="KW-1185">Reference proteome</keyword>
<dbReference type="Proteomes" id="UP001311232">
    <property type="component" value="Unassembled WGS sequence"/>
</dbReference>
<accession>A0AAV9RTI0</accession>
<sequence>MASYVALYVLFAVLAVLLLIILVKVCKTKRHQSKEAEVNIIRSKLEAVDTQEVMDGADLYENHDNLVMCSEQRTCKEQSADSLSDGNEEYYENHATEKIYCHEPFYTN</sequence>
<organism evidence="2 3">
    <name type="scientific">Crenichthys baileyi</name>
    <name type="common">White River springfish</name>
    <dbReference type="NCBI Taxonomy" id="28760"/>
    <lineage>
        <taxon>Eukaryota</taxon>
        <taxon>Metazoa</taxon>
        <taxon>Chordata</taxon>
        <taxon>Craniata</taxon>
        <taxon>Vertebrata</taxon>
        <taxon>Euteleostomi</taxon>
        <taxon>Actinopterygii</taxon>
        <taxon>Neopterygii</taxon>
        <taxon>Teleostei</taxon>
        <taxon>Neoteleostei</taxon>
        <taxon>Acanthomorphata</taxon>
        <taxon>Ovalentaria</taxon>
        <taxon>Atherinomorphae</taxon>
        <taxon>Cyprinodontiformes</taxon>
        <taxon>Goodeidae</taxon>
        <taxon>Crenichthys</taxon>
    </lineage>
</organism>
<feature type="transmembrane region" description="Helical" evidence="1">
    <location>
        <begin position="6"/>
        <end position="26"/>
    </location>
</feature>
<gene>
    <name evidence="2" type="ORF">CRENBAI_000760</name>
</gene>